<keyword evidence="1" id="KW-0472">Membrane</keyword>
<feature type="transmembrane region" description="Helical" evidence="1">
    <location>
        <begin position="50"/>
        <end position="67"/>
    </location>
</feature>
<feature type="transmembrane region" description="Helical" evidence="1">
    <location>
        <begin position="219"/>
        <end position="241"/>
    </location>
</feature>
<dbReference type="RefSeq" id="WP_138931233.1">
    <property type="nucleotide sequence ID" value="NZ_SWMU01000001.1"/>
</dbReference>
<evidence type="ECO:0000313" key="3">
    <source>
        <dbReference type="Proteomes" id="UP000306552"/>
    </source>
</evidence>
<accession>A0A4U5TTW6</accession>
<dbReference type="AlphaFoldDB" id="A0A4U5TTW6"/>
<comment type="caution">
    <text evidence="2">The sequence shown here is derived from an EMBL/GenBank/DDBJ whole genome shotgun (WGS) entry which is preliminary data.</text>
</comment>
<keyword evidence="1" id="KW-1133">Transmembrane helix</keyword>
<feature type="transmembrane region" description="Helical" evidence="1">
    <location>
        <begin position="20"/>
        <end position="38"/>
    </location>
</feature>
<proteinExistence type="predicted"/>
<feature type="transmembrane region" description="Helical" evidence="1">
    <location>
        <begin position="253"/>
        <end position="275"/>
    </location>
</feature>
<dbReference type="OrthoDB" id="9809196at2"/>
<dbReference type="InterPro" id="IPR025291">
    <property type="entry name" value="DUF4153"/>
</dbReference>
<feature type="transmembrane region" description="Helical" evidence="1">
    <location>
        <begin position="143"/>
        <end position="168"/>
    </location>
</feature>
<feature type="transmembrane region" description="Helical" evidence="1">
    <location>
        <begin position="79"/>
        <end position="99"/>
    </location>
</feature>
<feature type="transmembrane region" description="Helical" evidence="1">
    <location>
        <begin position="180"/>
        <end position="198"/>
    </location>
</feature>
<protein>
    <submittedName>
        <fullName evidence="2">DUF4153 domain-containing protein</fullName>
    </submittedName>
</protein>
<sequence>MSFIFNLSQKATSSFKRFPVTLIWAIFGSFYLISVYGIDDFDLIQQNEGFILVLILGVSWLIGSQFLSEALKHNPLNRFAFKLSIIIALALFSYYIYNIEIDISEKVYDRWALLLLAGHIFVGFAPFVNTWHKNKFWNYLKSIIVALFRSGLYAVVLYIGLALAISALELLFDAEFNSNIYLQTFIFCLGIVNTFVYLSDFPRIDKLDHKVDFSKASEVLILYILIPLSLLYMLIVYVYVLKILIDWELPRGWVTYLITALSLLAFLIHIAIEPIRKTHKSKLIQKFFPYYFWSILPLIPLLFIALYRRIAEYNFTELRYLGLVLAIWILGMLIYMIISNKKDLSIYAKSVFLLILLSTFGPLSAFKISINAQYSELEELMQKLDNKPEKSFTAGEFKRFKSIIQYISNRNALNKTKAYFGFDPKLAFSETTTYDLPKKIADSLNIQIIPSNNNSKTVWTYRSSLLKSKYAEEINAYTHFTELILSNSRNNNTPLHLHFDRNNIIAFRYYDEVLLKTDLTNHLKAMAGKYDYLNDAPQQEFSFRFKNDKGDFLMIFDRLSYTLKNNEVKIINGQAKMFYMTYQGLELP</sequence>
<dbReference type="Proteomes" id="UP000306552">
    <property type="component" value="Unassembled WGS sequence"/>
</dbReference>
<feature type="transmembrane region" description="Helical" evidence="1">
    <location>
        <begin position="319"/>
        <end position="338"/>
    </location>
</feature>
<feature type="transmembrane region" description="Helical" evidence="1">
    <location>
        <begin position="111"/>
        <end position="131"/>
    </location>
</feature>
<keyword evidence="3" id="KW-1185">Reference proteome</keyword>
<dbReference type="Pfam" id="PF13687">
    <property type="entry name" value="DUF4153"/>
    <property type="match status" value="1"/>
</dbReference>
<gene>
    <name evidence="2" type="ORF">FCN74_03710</name>
</gene>
<evidence type="ECO:0000256" key="1">
    <source>
        <dbReference type="SAM" id="Phobius"/>
    </source>
</evidence>
<reference evidence="2 3" key="1">
    <citation type="submission" date="2019-04" db="EMBL/GenBank/DDBJ databases">
        <title>Psychroflexus halotolerans sp. nov., isolated from a marine solar saltern.</title>
        <authorList>
            <person name="Feng X."/>
        </authorList>
    </citation>
    <scope>NUCLEOTIDE SEQUENCE [LARGE SCALE GENOMIC DNA]</scope>
    <source>
        <strain evidence="2 3">WDS2C27</strain>
    </source>
</reference>
<name>A0A4U5TTW6_9FLAO</name>
<feature type="transmembrane region" description="Helical" evidence="1">
    <location>
        <begin position="350"/>
        <end position="370"/>
    </location>
</feature>
<keyword evidence="1" id="KW-0812">Transmembrane</keyword>
<dbReference type="EMBL" id="SWMU01000001">
    <property type="protein sequence ID" value="TKS57532.1"/>
    <property type="molecule type" value="Genomic_DNA"/>
</dbReference>
<feature type="transmembrane region" description="Helical" evidence="1">
    <location>
        <begin position="287"/>
        <end position="307"/>
    </location>
</feature>
<evidence type="ECO:0000313" key="2">
    <source>
        <dbReference type="EMBL" id="TKS57532.1"/>
    </source>
</evidence>
<organism evidence="2 3">
    <name type="scientific">Mesohalobacter halotolerans</name>
    <dbReference type="NCBI Taxonomy" id="1883405"/>
    <lineage>
        <taxon>Bacteria</taxon>
        <taxon>Pseudomonadati</taxon>
        <taxon>Bacteroidota</taxon>
        <taxon>Flavobacteriia</taxon>
        <taxon>Flavobacteriales</taxon>
        <taxon>Flavobacteriaceae</taxon>
        <taxon>Mesohalobacter</taxon>
    </lineage>
</organism>